<comment type="caution">
    <text evidence="1">The sequence shown here is derived from an EMBL/GenBank/DDBJ whole genome shotgun (WGS) entry which is preliminary data.</text>
</comment>
<name>A0ACC3ZD25_COLTU</name>
<protein>
    <submittedName>
        <fullName evidence="1">Uncharacterized protein</fullName>
    </submittedName>
</protein>
<sequence>MHDAQDTDPSRHFYKAPTPPKRSNIFSGGAGFLVARPSIGGLVVSAKPSAIDLAHLGLPRTHDTQRPAAPATDDDLATRMLRLGATWWPDWDTYARHLSRIQVDDVIYDFHFPPQTHVGYPSTGGVWVVKLSRDELWFDGFGRRDERTRTWPRKPKEWDLRMGMALDMDEKCSVIKLFGGTFYEDLEGCAGEVARSLKEGREMFGQYEELLRTMDDGEYVKKWLAGSQKREHHSDSEDEYFWDDGAGNNRNGHGKGCLVS</sequence>
<proteinExistence type="predicted"/>
<evidence type="ECO:0000313" key="1">
    <source>
        <dbReference type="EMBL" id="KAL0942011.1"/>
    </source>
</evidence>
<dbReference type="EMBL" id="VUJX02000002">
    <property type="protein sequence ID" value="KAL0942011.1"/>
    <property type="molecule type" value="Genomic_DNA"/>
</dbReference>
<accession>A0ACC3ZD25</accession>
<dbReference type="Proteomes" id="UP000805649">
    <property type="component" value="Unassembled WGS sequence"/>
</dbReference>
<evidence type="ECO:0000313" key="2">
    <source>
        <dbReference type="Proteomes" id="UP000805649"/>
    </source>
</evidence>
<keyword evidence="2" id="KW-1185">Reference proteome</keyword>
<reference evidence="1 2" key="1">
    <citation type="journal article" date="2020" name="Phytopathology">
        <title>Genome Sequence Resources of Colletotrichum truncatum, C. plurivorum, C. musicola, and C. sojae: Four Species Pathogenic to Soybean (Glycine max).</title>
        <authorList>
            <person name="Rogerio F."/>
            <person name="Boufleur T.R."/>
            <person name="Ciampi-Guillardi M."/>
            <person name="Sukno S.A."/>
            <person name="Thon M.R."/>
            <person name="Massola Junior N.S."/>
            <person name="Baroncelli R."/>
        </authorList>
    </citation>
    <scope>NUCLEOTIDE SEQUENCE [LARGE SCALE GENOMIC DNA]</scope>
    <source>
        <strain evidence="1 2">CMES1059</strain>
    </source>
</reference>
<gene>
    <name evidence="1" type="ORF">CTRU02_204774</name>
</gene>
<organism evidence="1 2">
    <name type="scientific">Colletotrichum truncatum</name>
    <name type="common">Anthracnose fungus</name>
    <name type="synonym">Colletotrichum capsici</name>
    <dbReference type="NCBI Taxonomy" id="5467"/>
    <lineage>
        <taxon>Eukaryota</taxon>
        <taxon>Fungi</taxon>
        <taxon>Dikarya</taxon>
        <taxon>Ascomycota</taxon>
        <taxon>Pezizomycotina</taxon>
        <taxon>Sordariomycetes</taxon>
        <taxon>Hypocreomycetidae</taxon>
        <taxon>Glomerellales</taxon>
        <taxon>Glomerellaceae</taxon>
        <taxon>Colletotrichum</taxon>
        <taxon>Colletotrichum truncatum species complex</taxon>
    </lineage>
</organism>